<dbReference type="Gene3D" id="3.40.710.10">
    <property type="entry name" value="DD-peptidase/beta-lactamase superfamily"/>
    <property type="match status" value="1"/>
</dbReference>
<keyword evidence="2" id="KW-0472">Membrane</keyword>
<comment type="caution">
    <text evidence="5">The sequence shown here is derived from an EMBL/GenBank/DDBJ whole genome shotgun (WGS) entry which is preliminary data.</text>
</comment>
<keyword evidence="6" id="KW-1185">Reference proteome</keyword>
<evidence type="ECO:0000259" key="4">
    <source>
        <dbReference type="Pfam" id="PF00144"/>
    </source>
</evidence>
<evidence type="ECO:0000256" key="1">
    <source>
        <dbReference type="ARBA" id="ARBA00004370"/>
    </source>
</evidence>
<dbReference type="PANTHER" id="PTHR46825:SF11">
    <property type="entry name" value="PENICILLIN-BINDING PROTEIN 4"/>
    <property type="match status" value="1"/>
</dbReference>
<feature type="coiled-coil region" evidence="3">
    <location>
        <begin position="20"/>
        <end position="47"/>
    </location>
</feature>
<evidence type="ECO:0000313" key="5">
    <source>
        <dbReference type="EMBL" id="GAA6170252.1"/>
    </source>
</evidence>
<reference evidence="5 6" key="1">
    <citation type="submission" date="2024-04" db="EMBL/GenBank/DDBJ databases">
        <title>Draft genome sequence of Sessilibacter corallicola NBRC 116591.</title>
        <authorList>
            <person name="Miyakawa T."/>
            <person name="Kusuya Y."/>
            <person name="Miura T."/>
        </authorList>
    </citation>
    <scope>NUCLEOTIDE SEQUENCE [LARGE SCALE GENOMIC DNA]</scope>
    <source>
        <strain evidence="5 6">KU-00831-HH</strain>
    </source>
</reference>
<evidence type="ECO:0000256" key="2">
    <source>
        <dbReference type="ARBA" id="ARBA00023136"/>
    </source>
</evidence>
<dbReference type="EMBL" id="BAABWN010000021">
    <property type="protein sequence ID" value="GAA6170252.1"/>
    <property type="molecule type" value="Genomic_DNA"/>
</dbReference>
<keyword evidence="5" id="KW-0378">Hydrolase</keyword>
<proteinExistence type="predicted"/>
<dbReference type="PANTHER" id="PTHR46825">
    <property type="entry name" value="D-ALANYL-D-ALANINE-CARBOXYPEPTIDASE/ENDOPEPTIDASE AMPH"/>
    <property type="match status" value="1"/>
</dbReference>
<dbReference type="Pfam" id="PF00144">
    <property type="entry name" value="Beta-lactamase"/>
    <property type="match status" value="1"/>
</dbReference>
<name>A0ABQ0AF98_9GAMM</name>
<comment type="subcellular location">
    <subcellularLocation>
        <location evidence="1">Membrane</location>
    </subcellularLocation>
</comment>
<evidence type="ECO:0000256" key="3">
    <source>
        <dbReference type="SAM" id="Coils"/>
    </source>
</evidence>
<evidence type="ECO:0000313" key="6">
    <source>
        <dbReference type="Proteomes" id="UP001465153"/>
    </source>
</evidence>
<dbReference type="InterPro" id="IPR001466">
    <property type="entry name" value="Beta-lactam-related"/>
</dbReference>
<dbReference type="Proteomes" id="UP001465153">
    <property type="component" value="Unassembled WGS sequence"/>
</dbReference>
<dbReference type="GO" id="GO:0016787">
    <property type="term" value="F:hydrolase activity"/>
    <property type="evidence" value="ECO:0007669"/>
    <property type="project" value="UniProtKB-KW"/>
</dbReference>
<feature type="domain" description="Beta-lactamase-related" evidence="4">
    <location>
        <begin position="35"/>
        <end position="369"/>
    </location>
</feature>
<keyword evidence="3" id="KW-0175">Coiled coil</keyword>
<dbReference type="SUPFAM" id="SSF56601">
    <property type="entry name" value="beta-lactamase/transpeptidase-like"/>
    <property type="match status" value="1"/>
</dbReference>
<gene>
    <name evidence="5" type="ORF">NBRC116591_40660</name>
</gene>
<protein>
    <submittedName>
        <fullName evidence="5">Serine hydrolase domain-containing protein</fullName>
    </submittedName>
</protein>
<accession>A0ABQ0AF98</accession>
<dbReference type="InterPro" id="IPR012338">
    <property type="entry name" value="Beta-lactam/transpept-like"/>
</dbReference>
<organism evidence="5 6">
    <name type="scientific">Sessilibacter corallicola</name>
    <dbReference type="NCBI Taxonomy" id="2904075"/>
    <lineage>
        <taxon>Bacteria</taxon>
        <taxon>Pseudomonadati</taxon>
        <taxon>Pseudomonadota</taxon>
        <taxon>Gammaproteobacteria</taxon>
        <taxon>Cellvibrionales</taxon>
        <taxon>Cellvibrionaceae</taxon>
        <taxon>Sessilibacter</taxon>
    </lineage>
</organism>
<dbReference type="RefSeq" id="WP_353304552.1">
    <property type="nucleotide sequence ID" value="NZ_BAABWN010000021.1"/>
</dbReference>
<sequence>MNLFYSLIAFLVLVLVLVLVLAINNDIQDLEQLLKQLVNEQRESNDLVGLGAVVIQNGTVIGPSVSGERKKGSQVLLTDNDKWHIGSITKSFTATMIARLVEKGELSWDTTIKEAFSEVDGLNPGWNSVTLDHLLTHTSGARRDIPFFDNFKKPADGLERMMAREKLVIKILKKKPKITPGDAFKYSNAGYIIAGVMAEKKTGMPWEELMRQEVFAPLQLHSAGFGIPQDGEDKLSQPWGHWNKNWLSTMLAMKASNIGVKAGTQSDITPIAGPAGTIHLSLKDLALYANEHLQGEQGRGSLLKTETFHRLHHPSKNNYAYGWFKDSQKIAGAGTVYWHTGSNDRWEASLVILPDINTAIAVTSNESYDITIQSVQEIINQLVQPLIESYNQSIQLTAKVLSH</sequence>
<dbReference type="InterPro" id="IPR050491">
    <property type="entry name" value="AmpC-like"/>
</dbReference>